<evidence type="ECO:0000313" key="2">
    <source>
        <dbReference type="EMBL" id="BFO21167.1"/>
    </source>
</evidence>
<proteinExistence type="predicted"/>
<evidence type="ECO:0000256" key="1">
    <source>
        <dbReference type="SAM" id="MobiDB-lite"/>
    </source>
</evidence>
<reference evidence="2" key="1">
    <citation type="submission" date="2024-06" db="EMBL/GenBank/DDBJ databases">
        <authorList>
            <consortium name="consrtm"/>
            <person name="Uemura M."/>
            <person name="Terahara T."/>
        </authorList>
    </citation>
    <scope>NUCLEOTIDE SEQUENCE</scope>
    <source>
        <strain evidence="2">KM77-8</strain>
    </source>
</reference>
<protein>
    <submittedName>
        <fullName evidence="2">Uncharacterized protein</fullName>
    </submittedName>
</protein>
<sequence>MTDNIFPTSYYSGSCRDDPDGGDGYVTCLTDNSTLTYYMDSGGTYELEAVDKSNVRATMNNDYEPTDLSVSYDSSPPSPAARRPTSSTRKDRPTFLPARTVSPGATTLWTATVSDATSSTSASVATAPTRVACPAMRPDTRSVFFTAATPPRG</sequence>
<feature type="region of interest" description="Disordered" evidence="1">
    <location>
        <begin position="56"/>
        <end position="102"/>
    </location>
</feature>
<organism evidence="2">
    <name type="scientific">Streptomyces haneummycinicus</name>
    <dbReference type="NCBI Taxonomy" id="3074435"/>
    <lineage>
        <taxon>Bacteria</taxon>
        <taxon>Bacillati</taxon>
        <taxon>Actinomycetota</taxon>
        <taxon>Actinomycetes</taxon>
        <taxon>Kitasatosporales</taxon>
        <taxon>Streptomycetaceae</taxon>
        <taxon>Streptomyces</taxon>
    </lineage>
</organism>
<gene>
    <name evidence="2" type="ORF">SHKM778_75550</name>
</gene>
<feature type="compositionally biased region" description="Polar residues" evidence="1">
    <location>
        <begin position="56"/>
        <end position="73"/>
    </location>
</feature>
<name>A0AAT9HV69_9ACTN</name>
<dbReference type="AlphaFoldDB" id="A0AAT9HV69"/>
<reference evidence="2" key="2">
    <citation type="submission" date="2024-07" db="EMBL/GenBank/DDBJ databases">
        <title>Streptomyces haneummycinica sp. nov., a new antibiotic-producing actinobacterium isolated from marine sediment.</title>
        <authorList>
            <person name="Uemura M."/>
            <person name="Hamada M."/>
            <person name="Hirano S."/>
            <person name="Kobayashi K."/>
            <person name="Ohshiro T."/>
            <person name="Kobayashi T."/>
            <person name="Terahara T."/>
        </authorList>
    </citation>
    <scope>NUCLEOTIDE SEQUENCE</scope>
    <source>
        <strain evidence="2">KM77-8</strain>
    </source>
</reference>
<accession>A0AAT9HV69</accession>
<dbReference type="EMBL" id="AP035768">
    <property type="protein sequence ID" value="BFO21167.1"/>
    <property type="molecule type" value="Genomic_DNA"/>
</dbReference>